<dbReference type="InterPro" id="IPR020806">
    <property type="entry name" value="PKS_PP-bd"/>
</dbReference>
<keyword evidence="3" id="KW-0597">Phosphoprotein</keyword>
<dbReference type="NCBIfam" id="TIGR01720">
    <property type="entry name" value="NRPS-para261"/>
    <property type="match status" value="1"/>
</dbReference>
<reference evidence="8 9" key="1">
    <citation type="submission" date="2023-11" db="EMBL/GenBank/DDBJ databases">
        <title>Lentzea sokolovensis, sp. nov., Lentzea kristufkii, sp. nov., and Lentzea miocenensis, sp. nov., rare actinobacteria from Sokolov Coal Basin, Miocene lacustrine sediment, Czech Republic.</title>
        <authorList>
            <person name="Lara A."/>
            <person name="Kotroba L."/>
            <person name="Nouioui I."/>
            <person name="Neumann-Schaal M."/>
            <person name="Mast Y."/>
            <person name="Chronakova A."/>
        </authorList>
    </citation>
    <scope>NUCLEOTIDE SEQUENCE [LARGE SCALE GENOMIC DNA]</scope>
    <source>
        <strain evidence="8 9">BCCO 10_0856</strain>
    </source>
</reference>
<dbReference type="Pfam" id="PF00501">
    <property type="entry name" value="AMP-binding"/>
    <property type="match status" value="3"/>
</dbReference>
<dbReference type="Gene3D" id="2.30.38.10">
    <property type="entry name" value="Luciferase, Domain 3"/>
    <property type="match status" value="1"/>
</dbReference>
<dbReference type="Gene3D" id="3.40.50.980">
    <property type="match status" value="2"/>
</dbReference>
<keyword evidence="9" id="KW-1185">Reference proteome</keyword>
<dbReference type="SUPFAM" id="SSF52777">
    <property type="entry name" value="CoA-dependent acyltransferases"/>
    <property type="match status" value="8"/>
</dbReference>
<keyword evidence="5" id="KW-0045">Antibiotic biosynthesis</keyword>
<comment type="caution">
    <text evidence="8">The sequence shown here is derived from an EMBL/GenBank/DDBJ whole genome shotgun (WGS) entry which is preliminary data.</text>
</comment>
<dbReference type="PANTHER" id="PTHR45527:SF1">
    <property type="entry name" value="FATTY ACID SYNTHASE"/>
    <property type="match status" value="1"/>
</dbReference>
<dbReference type="Pfam" id="PF00550">
    <property type="entry name" value="PP-binding"/>
    <property type="match status" value="3"/>
</dbReference>
<dbReference type="InterPro" id="IPR036736">
    <property type="entry name" value="ACP-like_sf"/>
</dbReference>
<evidence type="ECO:0000313" key="8">
    <source>
        <dbReference type="EMBL" id="MDX8035651.1"/>
    </source>
</evidence>
<dbReference type="PROSITE" id="PS50075">
    <property type="entry name" value="CARRIER"/>
    <property type="match status" value="3"/>
</dbReference>
<feature type="region of interest" description="Disordered" evidence="6">
    <location>
        <begin position="2186"/>
        <end position="2208"/>
    </location>
</feature>
<dbReference type="InterPro" id="IPR045851">
    <property type="entry name" value="AMP-bd_C_sf"/>
</dbReference>
<dbReference type="Pfam" id="PF00668">
    <property type="entry name" value="Condensation"/>
    <property type="match status" value="4"/>
</dbReference>
<dbReference type="EMBL" id="JAXAVW010000037">
    <property type="protein sequence ID" value="MDX8035651.1"/>
    <property type="molecule type" value="Genomic_DNA"/>
</dbReference>
<dbReference type="CDD" id="cd17643">
    <property type="entry name" value="A_NRPS_Cytc1-like"/>
    <property type="match status" value="1"/>
</dbReference>
<dbReference type="InterPro" id="IPR023213">
    <property type="entry name" value="CAT-like_dom_sf"/>
</dbReference>
<feature type="compositionally biased region" description="Basic and acidic residues" evidence="6">
    <location>
        <begin position="2198"/>
        <end position="2208"/>
    </location>
</feature>
<dbReference type="PANTHER" id="PTHR45527">
    <property type="entry name" value="NONRIBOSOMAL PEPTIDE SYNTHETASE"/>
    <property type="match status" value="1"/>
</dbReference>
<dbReference type="CDD" id="cd17646">
    <property type="entry name" value="A_NRPS_AB3403-like"/>
    <property type="match status" value="1"/>
</dbReference>
<feature type="domain" description="Carrier" evidence="7">
    <location>
        <begin position="2117"/>
        <end position="2191"/>
    </location>
</feature>
<keyword evidence="4" id="KW-0677">Repeat</keyword>
<dbReference type="Pfam" id="PF13193">
    <property type="entry name" value="AMP-binding_C"/>
    <property type="match status" value="3"/>
</dbReference>
<dbReference type="InterPro" id="IPR006162">
    <property type="entry name" value="Ppantetheine_attach_site"/>
</dbReference>
<dbReference type="CDD" id="cd05930">
    <property type="entry name" value="A_NRPS"/>
    <property type="match status" value="1"/>
</dbReference>
<evidence type="ECO:0000256" key="4">
    <source>
        <dbReference type="ARBA" id="ARBA00022737"/>
    </source>
</evidence>
<name>A0ABU4TBW8_9PSEU</name>
<evidence type="ECO:0000256" key="5">
    <source>
        <dbReference type="ARBA" id="ARBA00023194"/>
    </source>
</evidence>
<dbReference type="Gene3D" id="3.30.559.30">
    <property type="entry name" value="Nonribosomal peptide synthetase, condensation domain"/>
    <property type="match status" value="4"/>
</dbReference>
<feature type="domain" description="Carrier" evidence="7">
    <location>
        <begin position="3552"/>
        <end position="3625"/>
    </location>
</feature>
<dbReference type="Proteomes" id="UP001285521">
    <property type="component" value="Unassembled WGS sequence"/>
</dbReference>
<dbReference type="Gene3D" id="3.40.50.12780">
    <property type="entry name" value="N-terminal domain of ligase-like"/>
    <property type="match status" value="2"/>
</dbReference>
<dbReference type="PROSITE" id="PS00012">
    <property type="entry name" value="PHOSPHOPANTETHEINE"/>
    <property type="match status" value="1"/>
</dbReference>
<evidence type="ECO:0000313" key="9">
    <source>
        <dbReference type="Proteomes" id="UP001285521"/>
    </source>
</evidence>
<dbReference type="SUPFAM" id="SSF56801">
    <property type="entry name" value="Acetyl-CoA synthetase-like"/>
    <property type="match status" value="3"/>
</dbReference>
<evidence type="ECO:0000256" key="1">
    <source>
        <dbReference type="ARBA" id="ARBA00001957"/>
    </source>
</evidence>
<dbReference type="InterPro" id="IPR001242">
    <property type="entry name" value="Condensation_dom"/>
</dbReference>
<gene>
    <name evidence="8" type="ORF">SK803_36075</name>
</gene>
<comment type="cofactor">
    <cofactor evidence="1">
        <name>pantetheine 4'-phosphate</name>
        <dbReference type="ChEBI" id="CHEBI:47942"/>
    </cofactor>
</comment>
<protein>
    <submittedName>
        <fullName evidence="8">Amino acid adenylation domain-containing protein</fullName>
    </submittedName>
</protein>
<accession>A0ABU4TBW8</accession>
<dbReference type="NCBIfam" id="TIGR01733">
    <property type="entry name" value="AA-adenyl-dom"/>
    <property type="match status" value="3"/>
</dbReference>
<dbReference type="NCBIfam" id="NF003417">
    <property type="entry name" value="PRK04813.1"/>
    <property type="match status" value="3"/>
</dbReference>
<dbReference type="InterPro" id="IPR000873">
    <property type="entry name" value="AMP-dep_synth/lig_dom"/>
</dbReference>
<dbReference type="InterPro" id="IPR025110">
    <property type="entry name" value="AMP-bd_C"/>
</dbReference>
<evidence type="ECO:0000256" key="3">
    <source>
        <dbReference type="ARBA" id="ARBA00022553"/>
    </source>
</evidence>
<dbReference type="SMART" id="SM00823">
    <property type="entry name" value="PKS_PP"/>
    <property type="match status" value="3"/>
</dbReference>
<evidence type="ECO:0000256" key="6">
    <source>
        <dbReference type="SAM" id="MobiDB-lite"/>
    </source>
</evidence>
<dbReference type="InterPro" id="IPR020845">
    <property type="entry name" value="AMP-binding_CS"/>
</dbReference>
<feature type="domain" description="Carrier" evidence="7">
    <location>
        <begin position="642"/>
        <end position="716"/>
    </location>
</feature>
<organism evidence="8 9">
    <name type="scientific">Lentzea miocenica</name>
    <dbReference type="NCBI Taxonomy" id="3095431"/>
    <lineage>
        <taxon>Bacteria</taxon>
        <taxon>Bacillati</taxon>
        <taxon>Actinomycetota</taxon>
        <taxon>Actinomycetes</taxon>
        <taxon>Pseudonocardiales</taxon>
        <taxon>Pseudonocardiaceae</taxon>
        <taxon>Lentzea</taxon>
    </lineage>
</organism>
<sequence>MAESSMELMAERDVLLSTARIASIRRRAGEYPQRTIAVASAVALTHWANPGLAVDGLELTAATLFSDLLVWADKGQQSDVVERPDGWLIPLPEGVDPAEAQRALDDLAEFPNRAIGTLTSQTVDERLADLARWNDNEFARDRPSIVELFREQARQRPDAVAINDGERAFTYGEALTRSNQLARHLIDRGLTTEQVVGISLDRSAEMVISLLAVLQAGAAFVPLDPQWPASRRESVITDAQVVLLLGTGQEGEPEAVAVDLGSWGFGDYSGEPTDVTIQGAQLAYVMFTSGSTGRPKGAMIRHEAISERLLWQVHQILHFGHSDASLFKAPLSFDISINEIFLPLVCGGRTVVVRSGGERDPHHLLRTISQHRVTFVYLVSSMLDVLLNIAGDGELDSLRHVWCGGEVLTPELYDRFRTQLDIPMYHGYGPAEATIGVSHVIYRSEAERLSTSIGKANPNTDLYVLDDQLRPCPPGVGGELYIGGFLLGRGYVNAPGLTASRFVANPFASDGSRLYRTGDLARFAPDGSLDFLGRVDNQVKIRGMRLELEDVEVALAEHPEVRHTCVVVRKNSAGGNYLVGYVVPSVGSLTADAVKQWATEHLVEYMVPTHIVVMDEFPLTANGKLDRRALPEPTVETGPVTAAANDDEAVICAAIAAVLRVEQVGADQDFFELGGDSILAISLLSALRAEGVFVTATQIFLNRTPRALAAVASRDGASTVDHDDVPTGPVAGLPIVQWLGETTDAVDGFVQSVVLNTPAALTASQLSEILHALVERHDMLRAKLVRGERWSFDIPADGHALWEESNAPLDECVAAATEGLNPDAGIMLRAVWRSEARQLVIVIHHVVIDGVSWRILFDDLAQAWQQVFSGASVELRPVGTSFRRWTQLLEQAGFEADREYYQRALPGVDQLLGRRELTDEDVVAGEQVRTVTVGSRATAALLGDVPALFHAKVNDVLLTGLAVALARWRRDNGQDQTFAHIELEGHGREGRFVPLDPDLSRTVGWFTTLFPVTVDPGAGDLASALKRVKEDLARVPSNGVSYGALKYLGRDEFGVGRPQVLFNYLGRFNGGTTGDWQLAENAGQLGEKRDPAMRLPRALEFNASAEPGADGELELVTVISWPSGVFTDADTAKIGEYFVGALEGLAALAHSPLAEGGHSPSDFDLLPLTQADVDSLDSPALRDVLPLTPLQEGLYFHSVFDDESAHRYVEQQLLTLTGSVDASRLEAAATRVLELFPNLAARFVGLPDGRVVSVLESGVRPEFSTVDGQGMTEEDIAAFAEQDRVAGFDLARGPLMRFTLIRTAPGRYVLVQTVHHIIADGWSVPPMWRALLAEYDAPGSVHVRGSYADYVRWLVRADAAESDRVWAEELAGLPGPSLTIEGHEPSNRFTDTAIDAPAGLDEKLRAAGVSLSVAVHSAWGVTLGGILGRQDVVFGSTVSGRDADVPGIDALVGLFINTIPVRARWSAGTTAAELLASVQRHQTAVLPHQHVSLTRIGRQAPHGSAFDTLVVFDIATDVTALGSATGFEITNAVNEGAPHYPLTIEVQRHHDGTLRFNLIYDTAVVREEGARTILRAFADTVDSLLSGGVVPTPSLTTARAAAEIEPVTLAGLFDAAAQRDPSARAVTMCHLDGSSEGLTYGMLADTKNRLARTLANAGVGPRQRVAVAIPRSLQQVVALVAIVSAGGAYVPLDLAYPDERLEYVLADSAPQVVLVEREHRERFERLLANAGVPARVLVYGDEVPGDAELPAFDWQNPAYVIYTSGSTGKPKGVVVPHASVVSLLANTQPDMDFGPDDVWTQFHSYSFDFAVWELWGALAYGGELLVPDHGLTRSPVDFHQLVRARGVTVLNQTPSAFYQFIEADRLAEPLPALRRVIFGGEALELSRLRGWVERYGTGRPELVNMYGITETTVHVTHRVLDSSDFASGREVSPIGGPIPGLRTYLLDSRLQPVAPGQVGAIYVAGSQLALGYHNRPDLTSSRFVADPFAADGSRMYNSGDLARRNLDGELEFIGRADNQVQLKGFRIELGEVESAIRSVPGVVDVAVTVADTADHLIAHVVGTPSADVAAVLGSKLPVHMVPQRVIPLDALPLTVNGKLDRKALEERARSSEDVVVAGDSPALESLVGIFADVLPGSTVDADTDFFVAGGDSIIAIGVVNRARAIGLRIAPRDLFLHKTPRALASHAGPSRALQSHESSPRALEERADGPVVPTPIVLRQRELGGDLRSFAQARQLQVPEGVELQGIERAAKAVIDAHPALRMRLRVEHGVWAFGIDPDSQAPWGDRVPTPIVSNGSDNSDDPQVAADEAARRLDPEAGVMVAFTWLESTRTLVIVVHHFAVDAVSWLILLDDIAAALRGEDLAPATTSFAAYTSALTLSAQTGGDLRRWIEVLDTPVLTPQIGDQREVTVNLSADITDRVVHTAPTALGVGLTELLCGALRTALTEIQGNPTDLVIELERHGRVPVLDHHDYTRTVGWFTSIAPVRLSPHTDPVKAARELVARQPDEQAHVGYGQLRYLNPQTAPVLAALPRPQVLFNYLGRGSEAQALHVDAGSQPSPYAVEVNSWVDTTTGSLRATFALSEDVSDEIAARWLLALERIADASVNARRTAPVSPLQRGLYFQAELAGDAGHYVAQSYFTFDRRLDVNALQKAMAHVIARHPVVGAGFEDEDGAPVQVLTPGGQVEVRTVDVLNQDTVDALRVEDRRTGFDLGAPPLVRLTVLRLPEGRDALLFSYHLLLWDGWSREIVLRDLFGAYRAFLAGEPLDSSPATPSFESYTRALAAKDARAAERFWAGYLADLPGPTLLGDGSTSDALPTKIVRTLSAEDSDRVREAARRHGVTLNSVVTGALGLLLGSETGRGDATFGVTVSGREEEATDGIVGVLLNTVPMRITARPDDTAATFLANVQASRVNAMDHEHVGLGEIQRASGHDQLFDNLFVLQNFLDDSTFDELNTANGIIDHESEDSTHYPFTWVVTPGKQLTVKLEYRPEVTDTALAQRLFDDYLRVLGDLATAEGALGAIRGTGPQPELNPANDFGNQTVVDLFDTAADRNPDRIALVAHGKTMTFAELRDRSRHLAGVLSGKGIGVETSVAIAVPRSLDWVVALFGILRCGAAYVPLELDHPDERIAAIIEDAQPSLIITTSAVAPRIRGEVFQLDEPWPDAEPVITFAAGDPNRLKHAAYTIYTSGSTGKPKGVVTEYAGLTNMLVNHQRRIFEPVLAEHGHRMFRIAHTVSFAFDMSWEELLWLADGHEVHICDEELRRDATGLVEYCLQHEIDVINVTPTYAQQLVAEGLLGAGHKPALVLLGGEAVTPTLWQQLADTPGTIGYNLYGPTEYTINTLGVGTFDCVDPVVGVAIDNTDVYVLDPWLRHVPDGVAGELYVSGVGIARGYLGQPGQSAERFVACPWVPGERMYRTGDLVIRRPDGNLLYLGRTDKQVKIRGHRVELGEVEARFAAHPGVRFVAAVAQADPQVDGAYRLAAYLVLAEGADIPSIAAEVGAGMPDYLRPSHFAEVDAIPLTVNGKADTSALPEARPLGTLVEQEVRELTETELVVREMFAEALDLDEDEVGMASGFTDLGGHSMLAVRLIGLLRREFGPVVTIRDLLALSTPEAIARHVDEH</sequence>
<dbReference type="Gene3D" id="3.30.559.10">
    <property type="entry name" value="Chloramphenicol acetyltransferase-like domain"/>
    <property type="match status" value="4"/>
</dbReference>
<evidence type="ECO:0000256" key="2">
    <source>
        <dbReference type="ARBA" id="ARBA00022450"/>
    </source>
</evidence>
<dbReference type="SUPFAM" id="SSF47336">
    <property type="entry name" value="ACP-like"/>
    <property type="match status" value="3"/>
</dbReference>
<dbReference type="RefSeq" id="WP_319970672.1">
    <property type="nucleotide sequence ID" value="NZ_JAXAVW010000037.1"/>
</dbReference>
<dbReference type="InterPro" id="IPR010071">
    <property type="entry name" value="AA_adenyl_dom"/>
</dbReference>
<evidence type="ECO:0000259" key="7">
    <source>
        <dbReference type="PROSITE" id="PS50075"/>
    </source>
</evidence>
<keyword evidence="2" id="KW-0596">Phosphopantetheine</keyword>
<dbReference type="Gene3D" id="3.30.300.30">
    <property type="match status" value="3"/>
</dbReference>
<dbReference type="InterPro" id="IPR010060">
    <property type="entry name" value="NRPS_synth"/>
</dbReference>
<proteinExistence type="predicted"/>
<dbReference type="InterPro" id="IPR042099">
    <property type="entry name" value="ANL_N_sf"/>
</dbReference>
<dbReference type="PROSITE" id="PS00455">
    <property type="entry name" value="AMP_BINDING"/>
    <property type="match status" value="2"/>
</dbReference>
<dbReference type="Gene3D" id="1.10.1200.10">
    <property type="entry name" value="ACP-like"/>
    <property type="match status" value="3"/>
</dbReference>
<dbReference type="InterPro" id="IPR009081">
    <property type="entry name" value="PP-bd_ACP"/>
</dbReference>